<feature type="transmembrane region" description="Helical" evidence="2">
    <location>
        <begin position="408"/>
        <end position="430"/>
    </location>
</feature>
<dbReference type="EMBL" id="ML996706">
    <property type="protein sequence ID" value="KAF2396722.1"/>
    <property type="molecule type" value="Genomic_DNA"/>
</dbReference>
<accession>A0A6G1HL55</accession>
<keyword evidence="2" id="KW-1133">Transmembrane helix</keyword>
<keyword evidence="5" id="KW-1185">Reference proteome</keyword>
<dbReference type="PANTHER" id="PTHR35859">
    <property type="entry name" value="NONSELECTIVE CATION CHANNEL PROTEIN"/>
    <property type="match status" value="1"/>
</dbReference>
<feature type="transmembrane region" description="Helical" evidence="2">
    <location>
        <begin position="468"/>
        <end position="489"/>
    </location>
</feature>
<name>A0A6G1HL55_9PEZI</name>
<dbReference type="AlphaFoldDB" id="A0A6G1HL55"/>
<dbReference type="Pfam" id="PF23317">
    <property type="entry name" value="YVC1_C"/>
    <property type="match status" value="1"/>
</dbReference>
<protein>
    <recommendedName>
        <fullName evidence="3">Calcium channel YVC1-like C-terminal transmembrane domain-containing protein</fullName>
    </recommendedName>
</protein>
<evidence type="ECO:0000256" key="1">
    <source>
        <dbReference type="SAM" id="MobiDB-lite"/>
    </source>
</evidence>
<feature type="transmembrane region" description="Helical" evidence="2">
    <location>
        <begin position="336"/>
        <end position="356"/>
    </location>
</feature>
<organism evidence="4 5">
    <name type="scientific">Trichodelitschia bisporula</name>
    <dbReference type="NCBI Taxonomy" id="703511"/>
    <lineage>
        <taxon>Eukaryota</taxon>
        <taxon>Fungi</taxon>
        <taxon>Dikarya</taxon>
        <taxon>Ascomycota</taxon>
        <taxon>Pezizomycotina</taxon>
        <taxon>Dothideomycetes</taxon>
        <taxon>Dothideomycetes incertae sedis</taxon>
        <taxon>Phaeotrichales</taxon>
        <taxon>Phaeotrichaceae</taxon>
        <taxon>Trichodelitschia</taxon>
    </lineage>
</organism>
<keyword evidence="2" id="KW-0812">Transmembrane</keyword>
<evidence type="ECO:0000259" key="3">
    <source>
        <dbReference type="Pfam" id="PF23317"/>
    </source>
</evidence>
<evidence type="ECO:0000313" key="4">
    <source>
        <dbReference type="EMBL" id="KAF2396722.1"/>
    </source>
</evidence>
<evidence type="ECO:0000313" key="5">
    <source>
        <dbReference type="Proteomes" id="UP000799640"/>
    </source>
</evidence>
<evidence type="ECO:0000256" key="2">
    <source>
        <dbReference type="SAM" id="Phobius"/>
    </source>
</evidence>
<dbReference type="InterPro" id="IPR052971">
    <property type="entry name" value="TRP_calcium_channel"/>
</dbReference>
<dbReference type="OrthoDB" id="310870at2759"/>
<dbReference type="PANTHER" id="PTHR35859:SF5">
    <property type="entry name" value="ION TRANSPORT DOMAIN-CONTAINING PROTEIN"/>
    <property type="match status" value="1"/>
</dbReference>
<proteinExistence type="predicted"/>
<feature type="compositionally biased region" description="Low complexity" evidence="1">
    <location>
        <begin position="584"/>
        <end position="610"/>
    </location>
</feature>
<sequence>MSWSRPGTATSFVSPADVPQLPHIKDDDSFAVLLCKLESYITEAVRVPQTYDELRITGHHKTISPLIWYLSEDVSHRAIVCALLALKGHFDVLDPDDDGGINDSRSAACEYVAWRFVSSLSGRDAIDYLLTELPPAFIGGRRFADEESESGTSAGSHPGRLPFEGTPLLRDTPQNDGTGDPLVERDDFGASFENLHALEIAAVVRAKKFLSQKVVQRIVESIWRGDIVFWETLSVESTKEAKVYNKRKADPFCRLRVPQYLKAFQCIFFISFLALYYAVLVPIQRTSGSPGLAPHAMRSITPAEIFLYVWVASFAYDEFGEYIDAGQAFYATDFWSLWDIAIVVIGVAFLVTRSIGIANGSDQLIETAFDILALEALFLVPRICSTLLSLNPYFGTLIPCLREMTKDFVKFLILVIILYLGFLTTFTLLARDNFTLEQMSWVLVRVFFGSSSLGFDVARQISPFLGPLLMLIFVCMTNVLLITSLISLLSNSLTRVLDQGREEYLYNYSVYVLEASMSKKLTYYLPPLNLIPLLLRPLRLVVSTETLRSARIVLLKLTHAPHVAAIFAFEAVLDWVQARRSMRSSSLSGPMSGTNASLKRPLARAPAAASGPGFSPEFRGTRSATSAAPPHSTPDDLRPLVLRLSEQVEELQAAVASLGPGKVKL</sequence>
<reference evidence="4" key="1">
    <citation type="journal article" date="2020" name="Stud. Mycol.">
        <title>101 Dothideomycetes genomes: a test case for predicting lifestyles and emergence of pathogens.</title>
        <authorList>
            <person name="Haridas S."/>
            <person name="Albert R."/>
            <person name="Binder M."/>
            <person name="Bloem J."/>
            <person name="Labutti K."/>
            <person name="Salamov A."/>
            <person name="Andreopoulos B."/>
            <person name="Baker S."/>
            <person name="Barry K."/>
            <person name="Bills G."/>
            <person name="Bluhm B."/>
            <person name="Cannon C."/>
            <person name="Castanera R."/>
            <person name="Culley D."/>
            <person name="Daum C."/>
            <person name="Ezra D."/>
            <person name="Gonzalez J."/>
            <person name="Henrissat B."/>
            <person name="Kuo A."/>
            <person name="Liang C."/>
            <person name="Lipzen A."/>
            <person name="Lutzoni F."/>
            <person name="Magnuson J."/>
            <person name="Mondo S."/>
            <person name="Nolan M."/>
            <person name="Ohm R."/>
            <person name="Pangilinan J."/>
            <person name="Park H.-J."/>
            <person name="Ramirez L."/>
            <person name="Alfaro M."/>
            <person name="Sun H."/>
            <person name="Tritt A."/>
            <person name="Yoshinaga Y."/>
            <person name="Zwiers L.-H."/>
            <person name="Turgeon B."/>
            <person name="Goodwin S."/>
            <person name="Spatafora J."/>
            <person name="Crous P."/>
            <person name="Grigoriev I."/>
        </authorList>
    </citation>
    <scope>NUCLEOTIDE SEQUENCE</scope>
    <source>
        <strain evidence="4">CBS 262.69</strain>
    </source>
</reference>
<gene>
    <name evidence="4" type="ORF">EJ06DRAFT_533983</name>
</gene>
<feature type="transmembrane region" description="Helical" evidence="2">
    <location>
        <begin position="260"/>
        <end position="283"/>
    </location>
</feature>
<feature type="region of interest" description="Disordered" evidence="1">
    <location>
        <begin position="584"/>
        <end position="637"/>
    </location>
</feature>
<feature type="domain" description="Calcium channel YVC1-like C-terminal transmembrane" evidence="3">
    <location>
        <begin position="299"/>
        <end position="572"/>
    </location>
</feature>
<feature type="region of interest" description="Disordered" evidence="1">
    <location>
        <begin position="147"/>
        <end position="180"/>
    </location>
</feature>
<feature type="transmembrane region" description="Helical" evidence="2">
    <location>
        <begin position="295"/>
        <end position="316"/>
    </location>
</feature>
<dbReference type="InterPro" id="IPR056336">
    <property type="entry name" value="YVC1_C"/>
</dbReference>
<keyword evidence="2" id="KW-0472">Membrane</keyword>
<dbReference type="Proteomes" id="UP000799640">
    <property type="component" value="Unassembled WGS sequence"/>
</dbReference>